<gene>
    <name evidence="1" type="ORF">ACOLOM_LOCUS2627</name>
</gene>
<dbReference type="Proteomes" id="UP000789525">
    <property type="component" value="Unassembled WGS sequence"/>
</dbReference>
<keyword evidence="2" id="KW-1185">Reference proteome</keyword>
<dbReference type="EMBL" id="CAJVPT010003526">
    <property type="protein sequence ID" value="CAG8496982.1"/>
    <property type="molecule type" value="Genomic_DNA"/>
</dbReference>
<evidence type="ECO:0000313" key="1">
    <source>
        <dbReference type="EMBL" id="CAG8496982.1"/>
    </source>
</evidence>
<name>A0ACA9KZ02_9GLOM</name>
<reference evidence="1" key="1">
    <citation type="submission" date="2021-06" db="EMBL/GenBank/DDBJ databases">
        <authorList>
            <person name="Kallberg Y."/>
            <person name="Tangrot J."/>
            <person name="Rosling A."/>
        </authorList>
    </citation>
    <scope>NUCLEOTIDE SEQUENCE</scope>
    <source>
        <strain evidence="1">CL356</strain>
    </source>
</reference>
<protein>
    <submittedName>
        <fullName evidence="1">9021_t:CDS:1</fullName>
    </submittedName>
</protein>
<comment type="caution">
    <text evidence="1">The sequence shown here is derived from an EMBL/GenBank/DDBJ whole genome shotgun (WGS) entry which is preliminary data.</text>
</comment>
<sequence>SVMKRKNSIITIEIPTKQQRVENNPPSPDFWPDSPTEYGVNDPVDFWPPTPTAEANDIQASMPFDTPRSEVVVLITQPPPEAISKYVRNDKSFRNYQQQQNKNLPFVALKGRVFYVGDRVACLKEDGTLAAARILDIDSPKFPLIDPQLQERIFVHFEGWGPEHAKMVTELNIRAYTQEAVFGPGGRDDSKTWQLYKTFYSSEEGQDRQLSRHPEKPERCIEIMNKFESQGLLRKVKRLRTRMASKDELEECHFDRHVATYFSSKPLIMPHTNNDAVISIGKGDTATNEKKVWTPASLKDKMLCGELGISCDTTYNPFGTPNAARMAAGSVIEIVDAVASGK</sequence>
<evidence type="ECO:0000313" key="2">
    <source>
        <dbReference type="Proteomes" id="UP000789525"/>
    </source>
</evidence>
<proteinExistence type="predicted"/>
<feature type="non-terminal residue" evidence="1">
    <location>
        <position position="1"/>
    </location>
</feature>
<accession>A0ACA9KZ02</accession>
<organism evidence="1 2">
    <name type="scientific">Acaulospora colombiana</name>
    <dbReference type="NCBI Taxonomy" id="27376"/>
    <lineage>
        <taxon>Eukaryota</taxon>
        <taxon>Fungi</taxon>
        <taxon>Fungi incertae sedis</taxon>
        <taxon>Mucoromycota</taxon>
        <taxon>Glomeromycotina</taxon>
        <taxon>Glomeromycetes</taxon>
        <taxon>Diversisporales</taxon>
        <taxon>Acaulosporaceae</taxon>
        <taxon>Acaulospora</taxon>
    </lineage>
</organism>